<sequence>MSDKNNKRASLGWFFWVAFILLVALLFFINKNNIRSVLEKTNAKKIFQKTEKEELNTEADLMEIQNEIEKITAETQGDGSAYKDEPETAETSNTSTDADTTDKSKVKKTEKNPQGNILKTETAKKTENITKTQEKNAKTKPASTSKQESPVKEQNFKPKTEDKSRQTESRSVFFVQVEADGKIVRKQVIRQIPKTDSPMTETLKVLLKGTSNEEAKNGLRSFIPPETKLLSAYVKNGTAFINLSEEFQFNRYGIEAYYAQLAQIVFTACEFSTVENVRFLIEGRQKEYLGGEGVWIGSPFSKNSF</sequence>
<dbReference type="KEGG" id="tped:TPE_1691"/>
<name>S6A0G8_9SPIR</name>
<dbReference type="InterPro" id="IPR019606">
    <property type="entry name" value="GerMN"/>
</dbReference>
<feature type="compositionally biased region" description="Basic and acidic residues" evidence="1">
    <location>
        <begin position="100"/>
        <end position="111"/>
    </location>
</feature>
<keyword evidence="2" id="KW-0812">Transmembrane</keyword>
<dbReference type="SMART" id="SM00909">
    <property type="entry name" value="Germane"/>
    <property type="match status" value="1"/>
</dbReference>
<dbReference type="RefSeq" id="WP_020965472.1">
    <property type="nucleotide sequence ID" value="NC_022097.1"/>
</dbReference>
<evidence type="ECO:0000313" key="4">
    <source>
        <dbReference type="EMBL" id="AGT44173.1"/>
    </source>
</evidence>
<feature type="compositionally biased region" description="Basic and acidic residues" evidence="1">
    <location>
        <begin position="149"/>
        <end position="168"/>
    </location>
</feature>
<dbReference type="HOGENOM" id="CLU_078248_0_0_12"/>
<keyword evidence="2" id="KW-0472">Membrane</keyword>
<evidence type="ECO:0000259" key="3">
    <source>
        <dbReference type="SMART" id="SM00909"/>
    </source>
</evidence>
<keyword evidence="5" id="KW-1185">Reference proteome</keyword>
<reference evidence="4 5" key="1">
    <citation type="journal article" date="2013" name="PLoS ONE">
        <title>Genome-Wide Relatedness of Treponema pedis, from Gingiva and Necrotic Skin Lesions of Pigs, with the Human Oral Pathogen Treponema denticola.</title>
        <authorList>
            <person name="Svartstrom O."/>
            <person name="Mushtaq M."/>
            <person name="Pringle M."/>
            <person name="Segerman B."/>
        </authorList>
    </citation>
    <scope>NUCLEOTIDE SEQUENCE [LARGE SCALE GENOMIC DNA]</scope>
    <source>
        <strain evidence="4">T A4</strain>
    </source>
</reference>
<feature type="compositionally biased region" description="Basic and acidic residues" evidence="1">
    <location>
        <begin position="121"/>
        <end position="137"/>
    </location>
</feature>
<protein>
    <recommendedName>
        <fullName evidence="3">GerMN domain-containing protein</fullName>
    </recommendedName>
</protein>
<feature type="region of interest" description="Disordered" evidence="1">
    <location>
        <begin position="73"/>
        <end position="168"/>
    </location>
</feature>
<dbReference type="PATRIC" id="fig|1291379.3.peg.1669"/>
<organism evidence="4 5">
    <name type="scientific">Treponema pedis str. T A4</name>
    <dbReference type="NCBI Taxonomy" id="1291379"/>
    <lineage>
        <taxon>Bacteria</taxon>
        <taxon>Pseudomonadati</taxon>
        <taxon>Spirochaetota</taxon>
        <taxon>Spirochaetia</taxon>
        <taxon>Spirochaetales</taxon>
        <taxon>Treponemataceae</taxon>
        <taxon>Treponema</taxon>
    </lineage>
</organism>
<feature type="transmembrane region" description="Helical" evidence="2">
    <location>
        <begin position="12"/>
        <end position="29"/>
    </location>
</feature>
<dbReference type="Pfam" id="PF10646">
    <property type="entry name" value="Germane"/>
    <property type="match status" value="1"/>
</dbReference>
<dbReference type="EMBL" id="CP004120">
    <property type="protein sequence ID" value="AGT44173.1"/>
    <property type="molecule type" value="Genomic_DNA"/>
</dbReference>
<gene>
    <name evidence="4" type="ORF">TPE_1691</name>
</gene>
<accession>S6A0G8</accession>
<evidence type="ECO:0000313" key="5">
    <source>
        <dbReference type="Proteomes" id="UP000015620"/>
    </source>
</evidence>
<dbReference type="GeneID" id="301090207"/>
<evidence type="ECO:0000256" key="1">
    <source>
        <dbReference type="SAM" id="MobiDB-lite"/>
    </source>
</evidence>
<dbReference type="STRING" id="1291379.TPE_1691"/>
<keyword evidence="2" id="KW-1133">Transmembrane helix</keyword>
<evidence type="ECO:0000256" key="2">
    <source>
        <dbReference type="SAM" id="Phobius"/>
    </source>
</evidence>
<feature type="domain" description="GerMN" evidence="3">
    <location>
        <begin position="199"/>
        <end position="290"/>
    </location>
</feature>
<dbReference type="OrthoDB" id="306061at2"/>
<proteinExistence type="predicted"/>
<dbReference type="Proteomes" id="UP000015620">
    <property type="component" value="Chromosome"/>
</dbReference>
<dbReference type="AlphaFoldDB" id="S6A0G8"/>
<feature type="compositionally biased region" description="Low complexity" evidence="1">
    <location>
        <begin position="89"/>
        <end position="98"/>
    </location>
</feature>